<gene>
    <name evidence="1" type="ORF">J2S43_003261</name>
</gene>
<name>A0ABT9MTN9_9ACTN</name>
<dbReference type="RefSeq" id="WP_306829993.1">
    <property type="nucleotide sequence ID" value="NZ_JAUSRA010000001.1"/>
</dbReference>
<organism evidence="1 2">
    <name type="scientific">Catenuloplanes nepalensis</name>
    <dbReference type="NCBI Taxonomy" id="587533"/>
    <lineage>
        <taxon>Bacteria</taxon>
        <taxon>Bacillati</taxon>
        <taxon>Actinomycetota</taxon>
        <taxon>Actinomycetes</taxon>
        <taxon>Micromonosporales</taxon>
        <taxon>Micromonosporaceae</taxon>
        <taxon>Catenuloplanes</taxon>
    </lineage>
</organism>
<reference evidence="1 2" key="1">
    <citation type="submission" date="2023-07" db="EMBL/GenBank/DDBJ databases">
        <title>Sequencing the genomes of 1000 actinobacteria strains.</title>
        <authorList>
            <person name="Klenk H.-P."/>
        </authorList>
    </citation>
    <scope>NUCLEOTIDE SEQUENCE [LARGE SCALE GENOMIC DNA]</scope>
    <source>
        <strain evidence="1 2">DSM 44710</strain>
    </source>
</reference>
<evidence type="ECO:0000313" key="2">
    <source>
        <dbReference type="Proteomes" id="UP001240984"/>
    </source>
</evidence>
<dbReference type="Proteomes" id="UP001240984">
    <property type="component" value="Unassembled WGS sequence"/>
</dbReference>
<sequence length="179" mass="18898">MTVRMRVVLAVVLVAVVAVAVAVVVVVRPFEVELPLRVAFAGSGRVDPHGTGGRGVRPSVDVALSNDGTEPIRVHRISLKDSAMLADSLYIETRHGGFTVQPGKTLTVWVRASGDCPFDPPASFYLELEAGFEDGEPVVRDVRVGPIPNALQRIANRACDLPAGADLPGKGEVTAPTPN</sequence>
<dbReference type="EMBL" id="JAUSRA010000001">
    <property type="protein sequence ID" value="MDP9794749.1"/>
    <property type="molecule type" value="Genomic_DNA"/>
</dbReference>
<proteinExistence type="predicted"/>
<keyword evidence="2" id="KW-1185">Reference proteome</keyword>
<protein>
    <submittedName>
        <fullName evidence="1">Uncharacterized protein</fullName>
    </submittedName>
</protein>
<comment type="caution">
    <text evidence="1">The sequence shown here is derived from an EMBL/GenBank/DDBJ whole genome shotgun (WGS) entry which is preliminary data.</text>
</comment>
<evidence type="ECO:0000313" key="1">
    <source>
        <dbReference type="EMBL" id="MDP9794749.1"/>
    </source>
</evidence>
<accession>A0ABT9MTN9</accession>